<evidence type="ECO:0000256" key="3">
    <source>
        <dbReference type="ARBA" id="ARBA00022989"/>
    </source>
</evidence>
<evidence type="ECO:0000313" key="7">
    <source>
        <dbReference type="Proteomes" id="UP000219286"/>
    </source>
</evidence>
<reference evidence="6 7" key="1">
    <citation type="journal article" date="2015" name="Genome Announc.">
        <title>Genome sequence and annotation of Trichoderma parareesei, the ancestor of the cellulase producer Trichoderma reesei.</title>
        <authorList>
            <person name="Yang D."/>
            <person name="Pomraning K."/>
            <person name="Kopchinskiy A."/>
            <person name="Karimi Aghcheh R."/>
            <person name="Atanasova L."/>
            <person name="Chenthamara K."/>
            <person name="Baker S.E."/>
            <person name="Zhang R."/>
            <person name="Shen Q."/>
            <person name="Freitag M."/>
            <person name="Kubicek C.P."/>
            <person name="Druzhinina I.S."/>
        </authorList>
    </citation>
    <scope>NUCLEOTIDE SEQUENCE [LARGE SCALE GENOMIC DNA]</scope>
    <source>
        <strain evidence="6 7">CBS 125925</strain>
    </source>
</reference>
<proteinExistence type="predicted"/>
<feature type="compositionally biased region" description="Low complexity" evidence="5">
    <location>
        <begin position="198"/>
        <end position="217"/>
    </location>
</feature>
<dbReference type="EMBL" id="LFMI01000521">
    <property type="protein sequence ID" value="OTA04540.1"/>
    <property type="molecule type" value="Genomic_DNA"/>
</dbReference>
<comment type="subcellular location">
    <subcellularLocation>
        <location evidence="1">Membrane</location>
    </subcellularLocation>
</comment>
<evidence type="ECO:0000256" key="4">
    <source>
        <dbReference type="ARBA" id="ARBA00023136"/>
    </source>
</evidence>
<organism evidence="6 7">
    <name type="scientific">Trichoderma parareesei</name>
    <name type="common">Filamentous fungus</name>
    <dbReference type="NCBI Taxonomy" id="858221"/>
    <lineage>
        <taxon>Eukaryota</taxon>
        <taxon>Fungi</taxon>
        <taxon>Dikarya</taxon>
        <taxon>Ascomycota</taxon>
        <taxon>Pezizomycotina</taxon>
        <taxon>Sordariomycetes</taxon>
        <taxon>Hypocreomycetidae</taxon>
        <taxon>Hypocreales</taxon>
        <taxon>Hypocreaceae</taxon>
        <taxon>Trichoderma</taxon>
    </lineage>
</organism>
<sequence length="484" mass="52729">MCFGGRNERSDDPPPRPAQGSDGKSSGRYGTQGSAAVGGGGGGGPLGSQGLSQGQQQQQQQSYHGQQGQQQQQLYQGQGQQHHQTYQAQHQPHQQQQSTFDDYAPPPGPPPGKRQEQDYAPPAGPPPGRQQHQDDYAPPPGPPPSHLQNDYAPPPGPPPSHQKGDYAPPPGPPPSHQKEDYAPPPGPPPSAGKADWTAPPSNAHASQSSAAHDWQSAVPDTSLFPPPPLIFSGYDRSPANNATEEEAEAGEAWCRQFPLVPPMVLDEPGRAALQSNNIRLMEPAGFNGTLKWLGPGHWEGQTAKNSPDRCIIGYPPLYVVREHDPTVSNQPKTIYYEVKIRRDSRTINLALGFTALPYPSFRLPGWHRGSLGVHGDDGHKYINDRWGGKDFTDEYRKGETYGIGMTFAPTGSHKPRVDIFFTRNGRRVGGWHLHEETDAEQDLPVTGLEGFHDLSCAIGTFDATSFEVVFDPAKWLYSEAKFDL</sequence>
<evidence type="ECO:0008006" key="8">
    <source>
        <dbReference type="Google" id="ProtNLM"/>
    </source>
</evidence>
<dbReference type="InterPro" id="IPR050618">
    <property type="entry name" value="Ubq-SigPath_Reg"/>
</dbReference>
<protein>
    <recommendedName>
        <fullName evidence="8">SPRY domain-containing protein</fullName>
    </recommendedName>
</protein>
<keyword evidence="4" id="KW-0472">Membrane</keyword>
<dbReference type="InterPro" id="IPR043136">
    <property type="entry name" value="B30.2/SPRY_sf"/>
</dbReference>
<evidence type="ECO:0000313" key="6">
    <source>
        <dbReference type="EMBL" id="OTA04540.1"/>
    </source>
</evidence>
<feature type="compositionally biased region" description="Basic and acidic residues" evidence="5">
    <location>
        <begin position="1"/>
        <end position="14"/>
    </location>
</feature>
<dbReference type="GO" id="GO:0016020">
    <property type="term" value="C:membrane"/>
    <property type="evidence" value="ECO:0007669"/>
    <property type="project" value="UniProtKB-SubCell"/>
</dbReference>
<feature type="compositionally biased region" description="Low complexity" evidence="5">
    <location>
        <begin position="48"/>
        <end position="99"/>
    </location>
</feature>
<dbReference type="AlphaFoldDB" id="A0A2H2ZMY6"/>
<comment type="caution">
    <text evidence="6">The sequence shown here is derived from an EMBL/GenBank/DDBJ whole genome shotgun (WGS) entry which is preliminary data.</text>
</comment>
<accession>A0A2H2ZMY6</accession>
<keyword evidence="2" id="KW-0812">Transmembrane</keyword>
<keyword evidence="7" id="KW-1185">Reference proteome</keyword>
<feature type="compositionally biased region" description="Gly residues" evidence="5">
    <location>
        <begin position="36"/>
        <end position="47"/>
    </location>
</feature>
<dbReference type="Proteomes" id="UP000219286">
    <property type="component" value="Unassembled WGS sequence"/>
</dbReference>
<dbReference type="InterPro" id="IPR035780">
    <property type="entry name" value="SPRY_Ssh4-like"/>
</dbReference>
<feature type="region of interest" description="Disordered" evidence="5">
    <location>
        <begin position="1"/>
        <end position="249"/>
    </location>
</feature>
<dbReference type="OrthoDB" id="25503at2759"/>
<dbReference type="CDD" id="cd12910">
    <property type="entry name" value="SPRY_SSH4_like"/>
    <property type="match status" value="1"/>
</dbReference>
<dbReference type="Gene3D" id="2.60.120.920">
    <property type="match status" value="1"/>
</dbReference>
<gene>
    <name evidence="6" type="ORF">A9Z42_0051260</name>
</gene>
<evidence type="ECO:0000256" key="2">
    <source>
        <dbReference type="ARBA" id="ARBA00022692"/>
    </source>
</evidence>
<evidence type="ECO:0000256" key="1">
    <source>
        <dbReference type="ARBA" id="ARBA00004370"/>
    </source>
</evidence>
<evidence type="ECO:0000256" key="5">
    <source>
        <dbReference type="SAM" id="MobiDB-lite"/>
    </source>
</evidence>
<keyword evidence="3" id="KW-1133">Transmembrane helix</keyword>
<dbReference type="PANTHER" id="PTHR12864">
    <property type="entry name" value="RAN BINDING PROTEIN 9-RELATED"/>
    <property type="match status" value="1"/>
</dbReference>
<name>A0A2H2ZMY6_TRIPA</name>